<keyword evidence="1" id="KW-0808">Transferase</keyword>
<protein>
    <submittedName>
        <fullName evidence="1">GPI ethanolamine phosphate transferase, putative</fullName>
    </submittedName>
</protein>
<accession>A0A0A9EJD6</accession>
<evidence type="ECO:0000313" key="1">
    <source>
        <dbReference type="EMBL" id="JAD96137.1"/>
    </source>
</evidence>
<organism evidence="1">
    <name type="scientific">Arundo donax</name>
    <name type="common">Giant reed</name>
    <name type="synonym">Donax arundinaceus</name>
    <dbReference type="NCBI Taxonomy" id="35708"/>
    <lineage>
        <taxon>Eukaryota</taxon>
        <taxon>Viridiplantae</taxon>
        <taxon>Streptophyta</taxon>
        <taxon>Embryophyta</taxon>
        <taxon>Tracheophyta</taxon>
        <taxon>Spermatophyta</taxon>
        <taxon>Magnoliopsida</taxon>
        <taxon>Liliopsida</taxon>
        <taxon>Poales</taxon>
        <taxon>Poaceae</taxon>
        <taxon>PACMAD clade</taxon>
        <taxon>Arundinoideae</taxon>
        <taxon>Arundineae</taxon>
        <taxon>Arundo</taxon>
    </lineage>
</organism>
<reference evidence="1" key="1">
    <citation type="submission" date="2014-09" db="EMBL/GenBank/DDBJ databases">
        <authorList>
            <person name="Magalhaes I.L.F."/>
            <person name="Oliveira U."/>
            <person name="Santos F.R."/>
            <person name="Vidigal T.H.D.A."/>
            <person name="Brescovit A.D."/>
            <person name="Santos A.J."/>
        </authorList>
    </citation>
    <scope>NUCLEOTIDE SEQUENCE</scope>
    <source>
        <tissue evidence="1">Shoot tissue taken approximately 20 cm above the soil surface</tissue>
    </source>
</reference>
<proteinExistence type="predicted"/>
<name>A0A0A9EJD6_ARUDO</name>
<reference evidence="1" key="2">
    <citation type="journal article" date="2015" name="Data Brief">
        <title>Shoot transcriptome of the giant reed, Arundo donax.</title>
        <authorList>
            <person name="Barrero R.A."/>
            <person name="Guerrero F.D."/>
            <person name="Moolhuijzen P."/>
            <person name="Goolsby J.A."/>
            <person name="Tidwell J."/>
            <person name="Bellgard S.E."/>
            <person name="Bellgard M.I."/>
        </authorList>
    </citation>
    <scope>NUCLEOTIDE SEQUENCE</scope>
    <source>
        <tissue evidence="1">Shoot tissue taken approximately 20 cm above the soil surface</tissue>
    </source>
</reference>
<dbReference type="GO" id="GO:0016740">
    <property type="term" value="F:transferase activity"/>
    <property type="evidence" value="ECO:0007669"/>
    <property type="project" value="UniProtKB-KW"/>
</dbReference>
<dbReference type="EMBL" id="GBRH01201758">
    <property type="protein sequence ID" value="JAD96137.1"/>
    <property type="molecule type" value="Transcribed_RNA"/>
</dbReference>
<dbReference type="AlphaFoldDB" id="A0A0A9EJD6"/>
<sequence length="62" mass="6799">MRQSQKLVLFELVHLEAIEISIMSAPLKITKLLFSGISAGISVNTDRNQQTSHMYIASPGLA</sequence>